<evidence type="ECO:0000313" key="2">
    <source>
        <dbReference type="Proteomes" id="UP000320948"/>
    </source>
</evidence>
<reference evidence="1 2" key="1">
    <citation type="journal article" date="2017" name="Nat. Commun.">
        <title>In situ click chemistry generation of cyclooxygenase-2 inhibitors.</title>
        <authorList>
            <person name="Bhardwaj A."/>
            <person name="Kaur J."/>
            <person name="Wuest M."/>
            <person name="Wuest F."/>
        </authorList>
    </citation>
    <scope>NUCLEOTIDE SEQUENCE [LARGE SCALE GENOMIC DNA]</scope>
    <source>
        <strain evidence="1">S2_018_000_R2_106</strain>
    </source>
</reference>
<dbReference type="AlphaFoldDB" id="A0A6N4R709"/>
<protein>
    <submittedName>
        <fullName evidence="1">Uncharacterized protein</fullName>
    </submittedName>
</protein>
<sequence>MSIKAEIYLDFHLKHGISPAVIVSAMEDNGEDEGVVKDVIGLFEYEGYSEANIRSAMRDLEI</sequence>
<dbReference type="Proteomes" id="UP000320948">
    <property type="component" value="Unassembled WGS sequence"/>
</dbReference>
<dbReference type="EMBL" id="VAFM01000001">
    <property type="protein sequence ID" value="TKW61161.1"/>
    <property type="molecule type" value="Genomic_DNA"/>
</dbReference>
<name>A0A6N4R709_BLAVI</name>
<gene>
    <name evidence="1" type="ORF">DI628_00590</name>
</gene>
<accession>A0A6N4R709</accession>
<comment type="caution">
    <text evidence="1">The sequence shown here is derived from an EMBL/GenBank/DDBJ whole genome shotgun (WGS) entry which is preliminary data.</text>
</comment>
<proteinExistence type="predicted"/>
<evidence type="ECO:0000313" key="1">
    <source>
        <dbReference type="EMBL" id="TKW61161.1"/>
    </source>
</evidence>
<organism evidence="1 2">
    <name type="scientific">Blastochloris viridis</name>
    <name type="common">Rhodopseudomonas viridis</name>
    <dbReference type="NCBI Taxonomy" id="1079"/>
    <lineage>
        <taxon>Bacteria</taxon>
        <taxon>Pseudomonadati</taxon>
        <taxon>Pseudomonadota</taxon>
        <taxon>Alphaproteobacteria</taxon>
        <taxon>Hyphomicrobiales</taxon>
        <taxon>Blastochloridaceae</taxon>
        <taxon>Blastochloris</taxon>
    </lineage>
</organism>